<accession>A0ABD1UQ67</accession>
<protein>
    <submittedName>
        <fullName evidence="2">Plus3 domain-containing protein</fullName>
    </submittedName>
</protein>
<name>A0ABD1UQ67_9LAMI</name>
<dbReference type="AlphaFoldDB" id="A0ABD1UQ67"/>
<gene>
    <name evidence="2" type="ORF">Adt_11662</name>
</gene>
<evidence type="ECO:0000313" key="3">
    <source>
        <dbReference type="Proteomes" id="UP001604336"/>
    </source>
</evidence>
<dbReference type="Proteomes" id="UP001604336">
    <property type="component" value="Unassembled WGS sequence"/>
</dbReference>
<evidence type="ECO:0000313" key="2">
    <source>
        <dbReference type="EMBL" id="KAL2526608.1"/>
    </source>
</evidence>
<organism evidence="2 3">
    <name type="scientific">Abeliophyllum distichum</name>
    <dbReference type="NCBI Taxonomy" id="126358"/>
    <lineage>
        <taxon>Eukaryota</taxon>
        <taxon>Viridiplantae</taxon>
        <taxon>Streptophyta</taxon>
        <taxon>Embryophyta</taxon>
        <taxon>Tracheophyta</taxon>
        <taxon>Spermatophyta</taxon>
        <taxon>Magnoliopsida</taxon>
        <taxon>eudicotyledons</taxon>
        <taxon>Gunneridae</taxon>
        <taxon>Pentapetalae</taxon>
        <taxon>asterids</taxon>
        <taxon>lamiids</taxon>
        <taxon>Lamiales</taxon>
        <taxon>Oleaceae</taxon>
        <taxon>Forsythieae</taxon>
        <taxon>Abeliophyllum</taxon>
    </lineage>
</organism>
<comment type="caution">
    <text evidence="2">The sequence shown here is derived from an EMBL/GenBank/DDBJ whole genome shotgun (WGS) entry which is preliminary data.</text>
</comment>
<proteinExistence type="predicted"/>
<reference evidence="3" key="1">
    <citation type="submission" date="2024-07" db="EMBL/GenBank/DDBJ databases">
        <title>Two chromosome-level genome assemblies of Korean endemic species Abeliophyllum distichum and Forsythia ovata (Oleaceae).</title>
        <authorList>
            <person name="Jang H."/>
        </authorList>
    </citation>
    <scope>NUCLEOTIDE SEQUENCE [LARGE SCALE GENOMIC DNA]</scope>
</reference>
<sequence length="311" mass="35958">MRASIADVSVAVVILSRLSVKLSQESDVEGLQKVKIATAYSRLDEELKRSATEASIVRLKIREEDLVDIKLSYNIPDSVKLRALGPEERANDHPEGSVSIYEPTMQQGLRLPMHPFFYKFLRDWNLVPCQIIMNGWRQMITAFLLWRVFEVGRYIYPEEFESIYRLCQSVSWYNISLCPGQKWRTAMDSPNKVHNWKDRFFFAGGGWKFLPEDPRPDVSIPRQFGDLNYRKPPIPKRNQEGLSMKWEKVHTIHALDSDSRSLKNLLKDDDLLICFGLMAFKFKGIPSFQLGRGRRKTSSQARVSSQRVSSP</sequence>
<dbReference type="EMBL" id="JBFOLK010000003">
    <property type="protein sequence ID" value="KAL2526608.1"/>
    <property type="molecule type" value="Genomic_DNA"/>
</dbReference>
<feature type="compositionally biased region" description="Low complexity" evidence="1">
    <location>
        <begin position="298"/>
        <end position="311"/>
    </location>
</feature>
<keyword evidence="3" id="KW-1185">Reference proteome</keyword>
<evidence type="ECO:0000256" key="1">
    <source>
        <dbReference type="SAM" id="MobiDB-lite"/>
    </source>
</evidence>
<feature type="region of interest" description="Disordered" evidence="1">
    <location>
        <begin position="291"/>
        <end position="311"/>
    </location>
</feature>